<comment type="caution">
    <text evidence="3">The sequence shown here is derived from an EMBL/GenBank/DDBJ whole genome shotgun (WGS) entry which is preliminary data.</text>
</comment>
<accession>A0A9D4YSE9</accession>
<evidence type="ECO:0000313" key="4">
    <source>
        <dbReference type="Proteomes" id="UP001055712"/>
    </source>
</evidence>
<dbReference type="InterPro" id="IPR003961">
    <property type="entry name" value="FN3_dom"/>
</dbReference>
<feature type="chain" id="PRO_5038680024" description="Fibronectin type-III domain-containing protein" evidence="1">
    <location>
        <begin position="29"/>
        <end position="648"/>
    </location>
</feature>
<sequence>MVPLRAPPRARALLGLFLVALCVLPACSQGPEPPASSRVAPALLQDKIVAAALAASRGTSSCPYAALFFSLTLLGVKTKADFTDATRLAYRQALMRMAPGATIIPVAIAPSDTGQAVHTVALFTTTIKAGMVSAQQLAVKLRATGLDAAFDQRVFGRVHAEVVSDPYLADSTGDAVPSLPNSRPVGMITVAWQNKLPAQVTPQLRRSYVAALQATVPGSTVTYKTHIDDGDWTGAGGSPALQRLAMDTAISNASPAALAAALQRIRTRPGSVWPVAKFGQMESADGYGVRWVPEPAFTSPCDAATTIKFTGIVALKAQCDAATTKAYLAALKAVLPSTATTSLVRATPSASGCQIVTSTLLAGSQQASGVALATRLVTTPYPLAKGGAASGGQFGPSGANPALLVSGEVATGASSSVVTSSFILMQKGAAGGLPRAVPIPRGTFNKYIFRLAPASCAPGAPCKPLTITTPNPVLTNADLATLNLPPSTTYNTSVVGVAANGKKTQGLNLLPITTPSAQLKMASARATGPTTGTATATAPGGQYTKYIFTARPATCVAPPCPALTFTSRTLIAPLTGLSPGTKYNVTVAGVGKTGKRTVGTNTVQLTTPAGLRLTAAVPNGPTTANATAVVSPAGASMAKYVFTARQQG</sequence>
<keyword evidence="4" id="KW-1185">Reference proteome</keyword>
<feature type="domain" description="Fibronectin type-III" evidence="2">
    <location>
        <begin position="515"/>
        <end position="610"/>
    </location>
</feature>
<dbReference type="PROSITE" id="PS50853">
    <property type="entry name" value="FN3"/>
    <property type="match status" value="1"/>
</dbReference>
<organism evidence="3 4">
    <name type="scientific">Chlorella vulgaris</name>
    <name type="common">Green alga</name>
    <dbReference type="NCBI Taxonomy" id="3077"/>
    <lineage>
        <taxon>Eukaryota</taxon>
        <taxon>Viridiplantae</taxon>
        <taxon>Chlorophyta</taxon>
        <taxon>core chlorophytes</taxon>
        <taxon>Trebouxiophyceae</taxon>
        <taxon>Chlorellales</taxon>
        <taxon>Chlorellaceae</taxon>
        <taxon>Chlorella clade</taxon>
        <taxon>Chlorella</taxon>
    </lineage>
</organism>
<dbReference type="SUPFAM" id="SSF49265">
    <property type="entry name" value="Fibronectin type III"/>
    <property type="match status" value="1"/>
</dbReference>
<proteinExistence type="predicted"/>
<gene>
    <name evidence="3" type="ORF">D9Q98_010682</name>
</gene>
<dbReference type="AlphaFoldDB" id="A0A9D4YSE9"/>
<feature type="signal peptide" evidence="1">
    <location>
        <begin position="1"/>
        <end position="28"/>
    </location>
</feature>
<dbReference type="EMBL" id="SIDB01000016">
    <property type="protein sequence ID" value="KAI3423708.1"/>
    <property type="molecule type" value="Genomic_DNA"/>
</dbReference>
<protein>
    <recommendedName>
        <fullName evidence="2">Fibronectin type-III domain-containing protein</fullName>
    </recommendedName>
</protein>
<evidence type="ECO:0000313" key="3">
    <source>
        <dbReference type="EMBL" id="KAI3423708.1"/>
    </source>
</evidence>
<dbReference type="InterPro" id="IPR036116">
    <property type="entry name" value="FN3_sf"/>
</dbReference>
<dbReference type="InterPro" id="IPR013783">
    <property type="entry name" value="Ig-like_fold"/>
</dbReference>
<keyword evidence="1" id="KW-0732">Signal</keyword>
<reference evidence="3" key="2">
    <citation type="submission" date="2020-11" db="EMBL/GenBank/DDBJ databases">
        <authorList>
            <person name="Cecchin M."/>
            <person name="Marcolungo L."/>
            <person name="Rossato M."/>
            <person name="Girolomoni L."/>
            <person name="Cosentino E."/>
            <person name="Cuine S."/>
            <person name="Li-Beisson Y."/>
            <person name="Delledonne M."/>
            <person name="Ballottari M."/>
        </authorList>
    </citation>
    <scope>NUCLEOTIDE SEQUENCE</scope>
    <source>
        <strain evidence="3">211/11P</strain>
        <tissue evidence="3">Whole cell</tissue>
    </source>
</reference>
<dbReference type="Proteomes" id="UP001055712">
    <property type="component" value="Unassembled WGS sequence"/>
</dbReference>
<evidence type="ECO:0000259" key="2">
    <source>
        <dbReference type="PROSITE" id="PS50853"/>
    </source>
</evidence>
<name>A0A9D4YSE9_CHLVU</name>
<dbReference type="OrthoDB" id="519031at2759"/>
<dbReference type="Gene3D" id="2.60.40.10">
    <property type="entry name" value="Immunoglobulins"/>
    <property type="match status" value="1"/>
</dbReference>
<evidence type="ECO:0000256" key="1">
    <source>
        <dbReference type="SAM" id="SignalP"/>
    </source>
</evidence>
<feature type="non-terminal residue" evidence="3">
    <location>
        <position position="1"/>
    </location>
</feature>
<reference evidence="3" key="1">
    <citation type="journal article" date="2019" name="Plant J.">
        <title>Chlorella vulgaris genome assembly and annotation reveals the molecular basis for metabolic acclimation to high light conditions.</title>
        <authorList>
            <person name="Cecchin M."/>
            <person name="Marcolungo L."/>
            <person name="Rossato M."/>
            <person name="Girolomoni L."/>
            <person name="Cosentino E."/>
            <person name="Cuine S."/>
            <person name="Li-Beisson Y."/>
            <person name="Delledonne M."/>
            <person name="Ballottari M."/>
        </authorList>
    </citation>
    <scope>NUCLEOTIDE SEQUENCE</scope>
    <source>
        <strain evidence="3">211/11P</strain>
    </source>
</reference>